<organism evidence="3 4">
    <name type="scientific">Pyrenophora tritici-repentis</name>
    <dbReference type="NCBI Taxonomy" id="45151"/>
    <lineage>
        <taxon>Eukaryota</taxon>
        <taxon>Fungi</taxon>
        <taxon>Dikarya</taxon>
        <taxon>Ascomycota</taxon>
        <taxon>Pezizomycotina</taxon>
        <taxon>Dothideomycetes</taxon>
        <taxon>Pleosporomycetidae</taxon>
        <taxon>Pleosporales</taxon>
        <taxon>Pleosporineae</taxon>
        <taxon>Pleosporaceae</taxon>
        <taxon>Pyrenophora</taxon>
    </lineage>
</organism>
<evidence type="ECO:0000313" key="3">
    <source>
        <dbReference type="EMBL" id="KAI1512935.1"/>
    </source>
</evidence>
<comment type="caution">
    <text evidence="3">The sequence shown here is derived from an EMBL/GenBank/DDBJ whole genome shotgun (WGS) entry which is preliminary data.</text>
</comment>
<evidence type="ECO:0000313" key="4">
    <source>
        <dbReference type="Proteomes" id="UP000249757"/>
    </source>
</evidence>
<proteinExistence type="predicted"/>
<dbReference type="AlphaFoldDB" id="A0A2W1EGI7"/>
<accession>A0A2W1EGI7</accession>
<dbReference type="EMBL" id="NRDI02000010">
    <property type="protein sequence ID" value="KAI1512935.1"/>
    <property type="molecule type" value="Genomic_DNA"/>
</dbReference>
<feature type="region of interest" description="Disordered" evidence="1">
    <location>
        <begin position="71"/>
        <end position="105"/>
    </location>
</feature>
<reference evidence="3" key="2">
    <citation type="submission" date="2021-05" db="EMBL/GenBank/DDBJ databases">
        <authorList>
            <person name="Moolhuijzen P.M."/>
            <person name="Moffat C.S."/>
        </authorList>
    </citation>
    <scope>NUCLEOTIDE SEQUENCE</scope>
    <source>
        <strain evidence="3">86-124</strain>
    </source>
</reference>
<feature type="compositionally biased region" description="Basic residues" evidence="1">
    <location>
        <begin position="78"/>
        <end position="88"/>
    </location>
</feature>
<evidence type="ECO:0000313" key="2">
    <source>
        <dbReference type="EMBL" id="KAF7579061.1"/>
    </source>
</evidence>
<evidence type="ECO:0000256" key="1">
    <source>
        <dbReference type="SAM" id="MobiDB-lite"/>
    </source>
</evidence>
<gene>
    <name evidence="3" type="ORF">Ptr86124_007955</name>
    <name evidence="2" type="ORF">PtrM4_033010</name>
</gene>
<reference evidence="4" key="4">
    <citation type="journal article" date="2022" name="Microb. Genom.">
        <title>A global pangenome for the wheat fungal pathogen Pyrenophora tritici-repentis and prediction of effector protein structural homology.</title>
        <authorList>
            <person name="Moolhuijzen P.M."/>
            <person name="See P.T."/>
            <person name="Shi G."/>
            <person name="Powell H.R."/>
            <person name="Cockram J."/>
            <person name="Jorgensen L.N."/>
            <person name="Benslimane H."/>
            <person name="Strelkov S.E."/>
            <person name="Turner J."/>
            <person name="Liu Z."/>
            <person name="Moffat C.S."/>
        </authorList>
    </citation>
    <scope>NUCLEOTIDE SEQUENCE [LARGE SCALE GENOMIC DNA]</scope>
</reference>
<dbReference type="EMBL" id="NQIK02000001">
    <property type="protein sequence ID" value="KAF7579061.1"/>
    <property type="molecule type" value="Genomic_DNA"/>
</dbReference>
<dbReference type="Proteomes" id="UP000249757">
    <property type="component" value="Unassembled WGS sequence"/>
</dbReference>
<name>A0A2W1EGI7_9PLEO</name>
<dbReference type="Proteomes" id="UP000245464">
    <property type="component" value="Chromosome 1"/>
</dbReference>
<reference evidence="2" key="1">
    <citation type="journal article" date="2018" name="BMC Genomics">
        <title>Comparative genomics of the wheat fungal pathogen Pyrenophora tritici-repentis reveals chromosomal variations and genome plasticity.</title>
        <authorList>
            <person name="Moolhuijzen P."/>
            <person name="See P.T."/>
            <person name="Hane J.K."/>
            <person name="Shi G."/>
            <person name="Liu Z."/>
            <person name="Oliver R.P."/>
            <person name="Moffat C.S."/>
        </authorList>
    </citation>
    <scope>NUCLEOTIDE SEQUENCE [LARGE SCALE GENOMIC DNA]</scope>
    <source>
        <strain evidence="2">M4</strain>
    </source>
</reference>
<sequence>MPNETRGRIQKLANAAQISFAERALLKDRNRFLFKINNEAKARRLTRSIVLGKAKVMSFEDLEEAKVRRAAKEEAAAKKAHRSRKRKGPALEADAGSSVDKGETHSRNAGVFRDVSDRLVFALRLVDVVCIRIAFEG</sequence>
<protein>
    <submittedName>
        <fullName evidence="3">Uncharacterized protein</fullName>
    </submittedName>
</protein>
<reference evidence="3" key="3">
    <citation type="journal article" date="2022" name="bioRxiv">
        <title>A global pangenome for the wheat fungal pathogen Pyrenophora tritici-repentis and prediction of effector protein structural homology.</title>
        <authorList>
            <person name="Moolhuijzen P."/>
            <person name="See P.T."/>
            <person name="Shi G."/>
            <person name="Powell H.R."/>
            <person name="Cockram J."/>
            <person name="Jorgensen L.N."/>
            <person name="Benslimane H."/>
            <person name="Strelkov S.E."/>
            <person name="Turner J."/>
            <person name="Liu Z."/>
            <person name="Moffat C.S."/>
        </authorList>
    </citation>
    <scope>NUCLEOTIDE SEQUENCE</scope>
    <source>
        <strain evidence="3">86-124</strain>
    </source>
</reference>
<keyword evidence="4" id="KW-1185">Reference proteome</keyword>